<feature type="region of interest" description="Disordered" evidence="1">
    <location>
        <begin position="63"/>
        <end position="86"/>
    </location>
</feature>
<feature type="compositionally biased region" description="Acidic residues" evidence="1">
    <location>
        <begin position="74"/>
        <end position="86"/>
    </location>
</feature>
<name>D8SFK9_SELML</name>
<dbReference type="KEGG" id="smo:SELMODRAFT_421537"/>
<evidence type="ECO:0000313" key="2">
    <source>
        <dbReference type="EMBL" id="EFJ16855.1"/>
    </source>
</evidence>
<dbReference type="EMBL" id="GL377617">
    <property type="protein sequence ID" value="EFJ16855.1"/>
    <property type="molecule type" value="Genomic_DNA"/>
</dbReference>
<dbReference type="HOGENOM" id="CLU_632239_0_0_1"/>
<proteinExistence type="predicted"/>
<feature type="region of interest" description="Disordered" evidence="1">
    <location>
        <begin position="110"/>
        <end position="134"/>
    </location>
</feature>
<dbReference type="InParanoid" id="D8SFK9"/>
<gene>
    <name evidence="2" type="ORF">SELMODRAFT_421537</name>
</gene>
<accession>D8SFK9</accession>
<evidence type="ECO:0000256" key="1">
    <source>
        <dbReference type="SAM" id="MobiDB-lite"/>
    </source>
</evidence>
<dbReference type="Gramene" id="EFJ16855">
    <property type="protein sequence ID" value="EFJ16855"/>
    <property type="gene ID" value="SELMODRAFT_421537"/>
</dbReference>
<reference evidence="2 3" key="1">
    <citation type="journal article" date="2011" name="Science">
        <title>The Selaginella genome identifies genetic changes associated with the evolution of vascular plants.</title>
        <authorList>
            <person name="Banks J.A."/>
            <person name="Nishiyama T."/>
            <person name="Hasebe M."/>
            <person name="Bowman J.L."/>
            <person name="Gribskov M."/>
            <person name="dePamphilis C."/>
            <person name="Albert V.A."/>
            <person name="Aono N."/>
            <person name="Aoyama T."/>
            <person name="Ambrose B.A."/>
            <person name="Ashton N.W."/>
            <person name="Axtell M.J."/>
            <person name="Barker E."/>
            <person name="Barker M.S."/>
            <person name="Bennetzen J.L."/>
            <person name="Bonawitz N.D."/>
            <person name="Chapple C."/>
            <person name="Cheng C."/>
            <person name="Correa L.G."/>
            <person name="Dacre M."/>
            <person name="DeBarry J."/>
            <person name="Dreyer I."/>
            <person name="Elias M."/>
            <person name="Engstrom E.M."/>
            <person name="Estelle M."/>
            <person name="Feng L."/>
            <person name="Finet C."/>
            <person name="Floyd S.K."/>
            <person name="Frommer W.B."/>
            <person name="Fujita T."/>
            <person name="Gramzow L."/>
            <person name="Gutensohn M."/>
            <person name="Harholt J."/>
            <person name="Hattori M."/>
            <person name="Heyl A."/>
            <person name="Hirai T."/>
            <person name="Hiwatashi Y."/>
            <person name="Ishikawa M."/>
            <person name="Iwata M."/>
            <person name="Karol K.G."/>
            <person name="Koehler B."/>
            <person name="Kolukisaoglu U."/>
            <person name="Kubo M."/>
            <person name="Kurata T."/>
            <person name="Lalonde S."/>
            <person name="Li K."/>
            <person name="Li Y."/>
            <person name="Litt A."/>
            <person name="Lyons E."/>
            <person name="Manning G."/>
            <person name="Maruyama T."/>
            <person name="Michael T.P."/>
            <person name="Mikami K."/>
            <person name="Miyazaki S."/>
            <person name="Morinaga S."/>
            <person name="Murata T."/>
            <person name="Mueller-Roeber B."/>
            <person name="Nelson D.R."/>
            <person name="Obara M."/>
            <person name="Oguri Y."/>
            <person name="Olmstead R.G."/>
            <person name="Onodera N."/>
            <person name="Petersen B.L."/>
            <person name="Pils B."/>
            <person name="Prigge M."/>
            <person name="Rensing S.A."/>
            <person name="Riano-Pachon D.M."/>
            <person name="Roberts A.W."/>
            <person name="Sato Y."/>
            <person name="Scheller H.V."/>
            <person name="Schulz B."/>
            <person name="Schulz C."/>
            <person name="Shakirov E.V."/>
            <person name="Shibagaki N."/>
            <person name="Shinohara N."/>
            <person name="Shippen D.E."/>
            <person name="Soerensen I."/>
            <person name="Sotooka R."/>
            <person name="Sugimoto N."/>
            <person name="Sugita M."/>
            <person name="Sumikawa N."/>
            <person name="Tanurdzic M."/>
            <person name="Theissen G."/>
            <person name="Ulvskov P."/>
            <person name="Wakazuki S."/>
            <person name="Weng J.K."/>
            <person name="Willats W.W."/>
            <person name="Wipf D."/>
            <person name="Wolf P.G."/>
            <person name="Yang L."/>
            <person name="Zimmer A.D."/>
            <person name="Zhu Q."/>
            <person name="Mitros T."/>
            <person name="Hellsten U."/>
            <person name="Loque D."/>
            <person name="Otillar R."/>
            <person name="Salamov A."/>
            <person name="Schmutz J."/>
            <person name="Shapiro H."/>
            <person name="Lindquist E."/>
            <person name="Lucas S."/>
            <person name="Rokhsar D."/>
            <person name="Grigoriev I.V."/>
        </authorList>
    </citation>
    <scope>NUCLEOTIDE SEQUENCE [LARGE SCALE GENOMIC DNA]</scope>
</reference>
<protein>
    <submittedName>
        <fullName evidence="2">Uncharacterized protein</fullName>
    </submittedName>
</protein>
<organism evidence="3">
    <name type="scientific">Selaginella moellendorffii</name>
    <name type="common">Spikemoss</name>
    <dbReference type="NCBI Taxonomy" id="88036"/>
    <lineage>
        <taxon>Eukaryota</taxon>
        <taxon>Viridiplantae</taxon>
        <taxon>Streptophyta</taxon>
        <taxon>Embryophyta</taxon>
        <taxon>Tracheophyta</taxon>
        <taxon>Lycopodiopsida</taxon>
        <taxon>Selaginellales</taxon>
        <taxon>Selaginellaceae</taxon>
        <taxon>Selaginella</taxon>
    </lineage>
</organism>
<keyword evidence="3" id="KW-1185">Reference proteome</keyword>
<sequence>MGSYSKQGQWQLSNNNIPIQCYGASYRQTLAKLSKANLNTRGEGFVVATNTLIANDDPLVIEPFLPKPATQEPNQDENNEEEDFMDEEDILPLPEETLPTQNNMDITRVKEQGDDGDESHQRSPETSLSPEIVAPGHAADRLMVVYDSDSGGLEDHDVPPPPFLEGSSSTPLTLIELLDNFSTVDMESTSDEEMLDAVARHLEFHWAGGEIFLRIESVLLKLGLSKAQYEDVFCDNTIQQLLVKVSINVPPSIVESTIAWFIEKRDLRRNWAAAQQLRELFDTVETLYWKEPRIGILGCQCILGRCDKKSGMWLSLWDGCYSKCSNVMHREVPDKNDRQLAQEGLYKMDLKACMPHIWNALNQLRGASSLKEEGDWRKFVDSILKNPAITDYNVVLKSDSPNLVKVFRVRTIIPPAEFINCLIFDQDFEKNFRS</sequence>
<dbReference type="AlphaFoldDB" id="D8SFK9"/>
<dbReference type="Proteomes" id="UP000001514">
    <property type="component" value="Unassembled WGS sequence"/>
</dbReference>
<evidence type="ECO:0000313" key="3">
    <source>
        <dbReference type="Proteomes" id="UP000001514"/>
    </source>
</evidence>
<feature type="compositionally biased region" description="Basic and acidic residues" evidence="1">
    <location>
        <begin position="110"/>
        <end position="123"/>
    </location>
</feature>